<feature type="signal peptide" evidence="1">
    <location>
        <begin position="1"/>
        <end position="19"/>
    </location>
</feature>
<gene>
    <name evidence="2" type="ORF">IAD41_05860</name>
</gene>
<name>A0A9D1FW33_9BACT</name>
<keyword evidence="1" id="KW-0732">Signal</keyword>
<evidence type="ECO:0000256" key="1">
    <source>
        <dbReference type="SAM" id="SignalP"/>
    </source>
</evidence>
<dbReference type="AlphaFoldDB" id="A0A9D1FW33"/>
<dbReference type="EMBL" id="DVJO01000128">
    <property type="protein sequence ID" value="HIS83112.1"/>
    <property type="molecule type" value="Genomic_DNA"/>
</dbReference>
<evidence type="ECO:0000313" key="3">
    <source>
        <dbReference type="Proteomes" id="UP000824139"/>
    </source>
</evidence>
<protein>
    <submittedName>
        <fullName evidence="2">Uncharacterized protein</fullName>
    </submittedName>
</protein>
<sequence>MKKFLLILCLLAFTGAAYAEVDYNRNYSPLSVGETDKYFKDLNSWDSRNLYVPGQPYNQPYDYSYQGGYDPSQFGYRERTIDSGDGQNSAAAPKMYTNQGTNVNAAKNEDGTTVKVSTPRPNTGYRWGKNPYEIYYNFGATGFKSKGYGQDYGQN</sequence>
<proteinExistence type="predicted"/>
<organism evidence="2 3">
    <name type="scientific">Candidatus Scatenecus faecavium</name>
    <dbReference type="NCBI Taxonomy" id="2840915"/>
    <lineage>
        <taxon>Bacteria</taxon>
        <taxon>Candidatus Scatenecus</taxon>
    </lineage>
</organism>
<dbReference type="Proteomes" id="UP000824139">
    <property type="component" value="Unassembled WGS sequence"/>
</dbReference>
<reference evidence="2" key="1">
    <citation type="submission" date="2020-10" db="EMBL/GenBank/DDBJ databases">
        <authorList>
            <person name="Gilroy R."/>
        </authorList>
    </citation>
    <scope>NUCLEOTIDE SEQUENCE</scope>
    <source>
        <strain evidence="2">CHK152-2994</strain>
    </source>
</reference>
<feature type="chain" id="PRO_5038822165" evidence="1">
    <location>
        <begin position="20"/>
        <end position="155"/>
    </location>
</feature>
<accession>A0A9D1FW33</accession>
<evidence type="ECO:0000313" key="2">
    <source>
        <dbReference type="EMBL" id="HIS83112.1"/>
    </source>
</evidence>
<comment type="caution">
    <text evidence="2">The sequence shown here is derived from an EMBL/GenBank/DDBJ whole genome shotgun (WGS) entry which is preliminary data.</text>
</comment>
<reference evidence="2" key="2">
    <citation type="journal article" date="2021" name="PeerJ">
        <title>Extensive microbial diversity within the chicken gut microbiome revealed by metagenomics and culture.</title>
        <authorList>
            <person name="Gilroy R."/>
            <person name="Ravi A."/>
            <person name="Getino M."/>
            <person name="Pursley I."/>
            <person name="Horton D.L."/>
            <person name="Alikhan N.F."/>
            <person name="Baker D."/>
            <person name="Gharbi K."/>
            <person name="Hall N."/>
            <person name="Watson M."/>
            <person name="Adriaenssens E.M."/>
            <person name="Foster-Nyarko E."/>
            <person name="Jarju S."/>
            <person name="Secka A."/>
            <person name="Antonio M."/>
            <person name="Oren A."/>
            <person name="Chaudhuri R.R."/>
            <person name="La Ragione R."/>
            <person name="Hildebrand F."/>
            <person name="Pallen M.J."/>
        </authorList>
    </citation>
    <scope>NUCLEOTIDE SEQUENCE</scope>
    <source>
        <strain evidence="2">CHK152-2994</strain>
    </source>
</reference>